<comment type="similarity">
    <text evidence="1 5">Belongs to the acetyltransferase family. RimI subfamily.</text>
</comment>
<dbReference type="GO" id="GO:0005737">
    <property type="term" value="C:cytoplasm"/>
    <property type="evidence" value="ECO:0007669"/>
    <property type="project" value="UniProtKB-SubCell"/>
</dbReference>
<keyword evidence="3 5" id="KW-0808">Transferase</keyword>
<feature type="binding site" evidence="5">
    <location>
        <position position="119"/>
    </location>
    <ligand>
        <name>acetyl-CoA</name>
        <dbReference type="ChEBI" id="CHEBI:57288"/>
    </ligand>
</feature>
<dbReference type="HAMAP" id="MF_02210">
    <property type="entry name" value="RimI"/>
    <property type="match status" value="1"/>
</dbReference>
<comment type="function">
    <text evidence="5">Acetylates the N-terminal alanine of ribosomal protein bS18.</text>
</comment>
<dbReference type="PROSITE" id="PS51186">
    <property type="entry name" value="GNAT"/>
    <property type="match status" value="1"/>
</dbReference>
<gene>
    <name evidence="5" type="primary">rimI</name>
    <name evidence="6" type="ORF">ICHIAU1_17690</name>
</gene>
<dbReference type="InterPro" id="IPR043690">
    <property type="entry name" value="RimI"/>
</dbReference>
<evidence type="ECO:0000256" key="2">
    <source>
        <dbReference type="ARBA" id="ARBA00022490"/>
    </source>
</evidence>
<proteinExistence type="inferred from homology"/>
<dbReference type="NCBIfam" id="TIGR01575">
    <property type="entry name" value="rimI"/>
    <property type="match status" value="1"/>
</dbReference>
<dbReference type="InterPro" id="IPR000182">
    <property type="entry name" value="GNAT_dom"/>
</dbReference>
<dbReference type="InterPro" id="IPR006464">
    <property type="entry name" value="AcTrfase_RimI/Ard1"/>
</dbReference>
<evidence type="ECO:0000256" key="4">
    <source>
        <dbReference type="ARBA" id="ARBA00023315"/>
    </source>
</evidence>
<feature type="active site" description="Proton donor" evidence="5">
    <location>
        <position position="126"/>
    </location>
</feature>
<feature type="active site" description="Proton acceptor" evidence="5">
    <location>
        <position position="114"/>
    </location>
</feature>
<dbReference type="Gene3D" id="3.40.630.30">
    <property type="match status" value="1"/>
</dbReference>
<dbReference type="AlphaFoldDB" id="A0A679ICT8"/>
<dbReference type="EMBL" id="AP022345">
    <property type="protein sequence ID" value="BBU69486.1"/>
    <property type="molecule type" value="Genomic_DNA"/>
</dbReference>
<keyword evidence="2 5" id="KW-0963">Cytoplasm</keyword>
<dbReference type="CDD" id="cd04301">
    <property type="entry name" value="NAT_SF"/>
    <property type="match status" value="1"/>
</dbReference>
<dbReference type="SUPFAM" id="SSF55729">
    <property type="entry name" value="Acyl-CoA N-acyltransferases (Nat)"/>
    <property type="match status" value="1"/>
</dbReference>
<accession>A0A679ICT8</accession>
<evidence type="ECO:0000256" key="5">
    <source>
        <dbReference type="HAMAP-Rule" id="MF_02210"/>
    </source>
</evidence>
<dbReference type="PANTHER" id="PTHR43420:SF12">
    <property type="entry name" value="N-ACETYLTRANSFERASE DOMAIN-CONTAINING PROTEIN"/>
    <property type="match status" value="1"/>
</dbReference>
<comment type="subcellular location">
    <subcellularLocation>
        <location evidence="5">Cytoplasm</location>
    </subcellularLocation>
</comment>
<protein>
    <recommendedName>
        <fullName evidence="5">[Ribosomal protein bS18]-alanine N-acetyltransferase</fullName>
        <ecNumber evidence="5">2.3.1.266</ecNumber>
    </recommendedName>
</protein>
<name>A0A679ICT8_9RHOO</name>
<dbReference type="InterPro" id="IPR050680">
    <property type="entry name" value="YpeA/RimI_acetyltransf"/>
</dbReference>
<evidence type="ECO:0000256" key="3">
    <source>
        <dbReference type="ARBA" id="ARBA00022679"/>
    </source>
</evidence>
<keyword evidence="4 5" id="KW-0012">Acyltransferase</keyword>
<dbReference type="GO" id="GO:0008999">
    <property type="term" value="F:protein-N-terminal-alanine acetyltransferase activity"/>
    <property type="evidence" value="ECO:0007669"/>
    <property type="project" value="UniProtKB-UniRule"/>
</dbReference>
<evidence type="ECO:0000313" key="6">
    <source>
        <dbReference type="EMBL" id="BBU69486.1"/>
    </source>
</evidence>
<evidence type="ECO:0000313" key="7">
    <source>
        <dbReference type="Proteomes" id="UP000463961"/>
    </source>
</evidence>
<dbReference type="EC" id="2.3.1.266" evidence="5"/>
<reference evidence="7" key="1">
    <citation type="submission" date="2020-01" db="EMBL/GenBank/DDBJ databases">
        <title>Phosphoaccumulans saitamaens gen. nov., sp. nov., a polyphosphate accumulating bacterium isolated from surface river water.</title>
        <authorList>
            <person name="Watanabe K."/>
            <person name="Suda W."/>
        </authorList>
    </citation>
    <scope>NUCLEOTIDE SEQUENCE [LARGE SCALE GENOMIC DNA]</scope>
    <source>
        <strain evidence="7">ICHIAU1</strain>
    </source>
</reference>
<dbReference type="Pfam" id="PF00583">
    <property type="entry name" value="Acetyltransf_1"/>
    <property type="match status" value="1"/>
</dbReference>
<dbReference type="InterPro" id="IPR016181">
    <property type="entry name" value="Acyl_CoA_acyltransferase"/>
</dbReference>
<dbReference type="Proteomes" id="UP000463961">
    <property type="component" value="Chromosome"/>
</dbReference>
<comment type="catalytic activity">
    <reaction evidence="5">
        <text>N-terminal L-alanyl-[ribosomal protein bS18] + acetyl-CoA = N-terminal N(alpha)-acetyl-L-alanyl-[ribosomal protein bS18] + CoA + H(+)</text>
        <dbReference type="Rhea" id="RHEA:43756"/>
        <dbReference type="Rhea" id="RHEA-COMP:10676"/>
        <dbReference type="Rhea" id="RHEA-COMP:10677"/>
        <dbReference type="ChEBI" id="CHEBI:15378"/>
        <dbReference type="ChEBI" id="CHEBI:57287"/>
        <dbReference type="ChEBI" id="CHEBI:57288"/>
        <dbReference type="ChEBI" id="CHEBI:64718"/>
        <dbReference type="ChEBI" id="CHEBI:83683"/>
        <dbReference type="EC" id="2.3.1.266"/>
    </reaction>
</comment>
<evidence type="ECO:0000256" key="1">
    <source>
        <dbReference type="ARBA" id="ARBA00005395"/>
    </source>
</evidence>
<dbReference type="PANTHER" id="PTHR43420">
    <property type="entry name" value="ACETYLTRANSFERASE"/>
    <property type="match status" value="1"/>
</dbReference>
<organism evidence="6 7">
    <name type="scientific">Fluviibacter phosphoraccumulans</name>
    <dbReference type="NCBI Taxonomy" id="1751046"/>
    <lineage>
        <taxon>Bacteria</taxon>
        <taxon>Pseudomonadati</taxon>
        <taxon>Pseudomonadota</taxon>
        <taxon>Betaproteobacteria</taxon>
        <taxon>Rhodocyclales</taxon>
        <taxon>Fluviibacteraceae</taxon>
        <taxon>Fluviibacter</taxon>
    </lineage>
</organism>
<comment type="caution">
    <text evidence="5">Lacks conserved residue(s) required for the propagation of feature annotation.</text>
</comment>
<keyword evidence="7" id="KW-1185">Reference proteome</keyword>
<sequence>MPPVKSFNAMLLTIHAMIDADIVQVAAIEAQQHSVPWSATSFADALNQGWHCRVLKDTCDQVLGYCISMTAGDDEELLTLTVRPDSTGQGLGKQLMQELLHQARQRGASNLFLEVRESNQIAIHLYEQMGFKMTGMRKNYYPVPANPVLKSLAGRENALVMCRALAEHL</sequence>